<evidence type="ECO:0000313" key="2">
    <source>
        <dbReference type="Proteomes" id="UP001597459"/>
    </source>
</evidence>
<dbReference type="Proteomes" id="UP001597459">
    <property type="component" value="Unassembled WGS sequence"/>
</dbReference>
<keyword evidence="2" id="KW-1185">Reference proteome</keyword>
<reference evidence="2" key="1">
    <citation type="journal article" date="2019" name="Int. J. Syst. Evol. Microbiol.">
        <title>The Global Catalogue of Microorganisms (GCM) 10K type strain sequencing project: providing services to taxonomists for standard genome sequencing and annotation.</title>
        <authorList>
            <consortium name="The Broad Institute Genomics Platform"/>
            <consortium name="The Broad Institute Genome Sequencing Center for Infectious Disease"/>
            <person name="Wu L."/>
            <person name="Ma J."/>
        </authorList>
    </citation>
    <scope>NUCLEOTIDE SEQUENCE [LARGE SCALE GENOMIC DNA]</scope>
    <source>
        <strain evidence="2">KCTC 42423</strain>
    </source>
</reference>
<comment type="caution">
    <text evidence="1">The sequence shown here is derived from an EMBL/GenBank/DDBJ whole genome shotgun (WGS) entry which is preliminary data.</text>
</comment>
<protein>
    <submittedName>
        <fullName evidence="1">Uncharacterized protein</fullName>
    </submittedName>
</protein>
<dbReference type="EMBL" id="JBHULX010000039">
    <property type="protein sequence ID" value="MFD2592419.1"/>
    <property type="molecule type" value="Genomic_DNA"/>
</dbReference>
<gene>
    <name evidence="1" type="ORF">ACFSTE_16385</name>
</gene>
<proteinExistence type="predicted"/>
<accession>A0ABW5NDW8</accession>
<organism evidence="1 2">
    <name type="scientific">Aquimarina hainanensis</name>
    <dbReference type="NCBI Taxonomy" id="1578017"/>
    <lineage>
        <taxon>Bacteria</taxon>
        <taxon>Pseudomonadati</taxon>
        <taxon>Bacteroidota</taxon>
        <taxon>Flavobacteriia</taxon>
        <taxon>Flavobacteriales</taxon>
        <taxon>Flavobacteriaceae</taxon>
        <taxon>Aquimarina</taxon>
    </lineage>
</organism>
<name>A0ABW5NDW8_9FLAO</name>
<sequence>MKNDELEITDLKEIIRKLISFIVVDGKKYISDDAQKRAYVLGYLHLLAKVINFIEEEDEFTAVENIADDISTYIE</sequence>
<dbReference type="RefSeq" id="WP_176030571.1">
    <property type="nucleotide sequence ID" value="NZ_JBHSJV010000001.1"/>
</dbReference>
<evidence type="ECO:0000313" key="1">
    <source>
        <dbReference type="EMBL" id="MFD2592419.1"/>
    </source>
</evidence>